<organism evidence="1 2">
    <name type="scientific">Symbiodinium necroappetens</name>
    <dbReference type="NCBI Taxonomy" id="1628268"/>
    <lineage>
        <taxon>Eukaryota</taxon>
        <taxon>Sar</taxon>
        <taxon>Alveolata</taxon>
        <taxon>Dinophyceae</taxon>
        <taxon>Suessiales</taxon>
        <taxon>Symbiodiniaceae</taxon>
        <taxon>Symbiodinium</taxon>
    </lineage>
</organism>
<reference evidence="1" key="1">
    <citation type="submission" date="2021-02" db="EMBL/GenBank/DDBJ databases">
        <authorList>
            <person name="Dougan E. K."/>
            <person name="Rhodes N."/>
            <person name="Thang M."/>
            <person name="Chan C."/>
        </authorList>
    </citation>
    <scope>NUCLEOTIDE SEQUENCE</scope>
</reference>
<evidence type="ECO:0000313" key="2">
    <source>
        <dbReference type="Proteomes" id="UP000601435"/>
    </source>
</evidence>
<name>A0A812IQ61_9DINO</name>
<sequence>MWGPGFNVSRELLLAIRQSNQQRVHHLVEGLVGALRQQREAKAGWSAETFGTSLWDFACAVQRLSRLPLGEHERAFWTEVTHVIRQTQVSLQPRELALFCNALASSPTVEPAQLLLKRAVELQAEMNAKDLQMVLHGLSHCAATGEDPGFPDLASRESLAATVLKVRLDKDHPVQAAQLLAAFVRLRHDNDAVLSKHLFDHAVETLPGWDVQSLTVLCTAIAGSRRAARASIELAEGSEEAWEAIVSRLVELLPKAKPWQLASLARALKKVGASHSSVEPFYDGMEELLTSTHRSDSLSPADLTFVVNGLAQQRCLQLRRPDAETTSLNDTQPLTSWVFEEQVGRKLHAFSSAELAVVLHAAMRLRRGGADFFDMLLPKLLESKNLTAKQLAHSFSASAAAGLYLSDLTRPMRLLRQLLPTCGMLGPSLTPWQLAYVAQALDVLAALRQRGLRGPYLWQDDAQASATVDVLCARAKEVPCAWFGIALCNFPAHAPRPQPFYPSGIPYTSQ</sequence>
<comment type="caution">
    <text evidence="1">The sequence shown here is derived from an EMBL/GenBank/DDBJ whole genome shotgun (WGS) entry which is preliminary data.</text>
</comment>
<gene>
    <name evidence="1" type="ORF">SNEC2469_LOCUS463</name>
</gene>
<proteinExistence type="predicted"/>
<evidence type="ECO:0000313" key="1">
    <source>
        <dbReference type="EMBL" id="CAE7169525.1"/>
    </source>
</evidence>
<protein>
    <submittedName>
        <fullName evidence="1">Uncharacterized protein</fullName>
    </submittedName>
</protein>
<accession>A0A812IQ61</accession>
<dbReference type="Proteomes" id="UP000601435">
    <property type="component" value="Unassembled WGS sequence"/>
</dbReference>
<dbReference type="AlphaFoldDB" id="A0A812IQ61"/>
<dbReference type="EMBL" id="CAJNJA010002559">
    <property type="protein sequence ID" value="CAE7169525.1"/>
    <property type="molecule type" value="Genomic_DNA"/>
</dbReference>
<keyword evidence="2" id="KW-1185">Reference proteome</keyword>
<dbReference type="OrthoDB" id="428422at2759"/>